<accession>D9PN50</accession>
<evidence type="ECO:0000313" key="1">
    <source>
        <dbReference type="EMBL" id="EFK95021.1"/>
    </source>
</evidence>
<reference evidence="1" key="1">
    <citation type="submission" date="2010-07" db="EMBL/GenBank/DDBJ databases">
        <authorList>
            <consortium name="CONSOLIDER consortium CSD2007-00005"/>
            <person name="Guazzaroni M.-E."/>
            <person name="Richter M."/>
            <person name="Garcia-Salamanca A."/>
            <person name="Yarza P."/>
            <person name="Ferrer M."/>
        </authorList>
    </citation>
    <scope>NUCLEOTIDE SEQUENCE</scope>
</reference>
<dbReference type="AlphaFoldDB" id="D9PN50"/>
<comment type="caution">
    <text evidence="1">The sequence shown here is derived from an EMBL/GenBank/DDBJ whole genome shotgun (WGS) entry which is preliminary data.</text>
</comment>
<reference evidence="1" key="2">
    <citation type="journal article" date="2011" name="Microb. Ecol.">
        <title>Taxonomic and Functional Metagenomic Profiling of the Microbial Community in the Anoxic Sediment of a Sub-saline Shallow Lake (Laguna de Carrizo, Central Spain).</title>
        <authorList>
            <person name="Ferrer M."/>
            <person name="Guazzaroni M.E."/>
            <person name="Richter M."/>
            <person name="Garcia-Salamanca A."/>
            <person name="Yarza P."/>
            <person name="Suarez-Suarez A."/>
            <person name="Solano J."/>
            <person name="Alcaide M."/>
            <person name="van Dillewijn P."/>
            <person name="Molina-Henares M.A."/>
            <person name="Lopez-Cortes N."/>
            <person name="Al-Ramahi Y."/>
            <person name="Guerrero C."/>
            <person name="Acosta A."/>
            <person name="de Eugenio L.I."/>
            <person name="Martinez V."/>
            <person name="Marques S."/>
            <person name="Rojo F."/>
            <person name="Santero E."/>
            <person name="Genilloud O."/>
            <person name="Perez-Perez J."/>
            <person name="Rossello-Mora R."/>
            <person name="Ramos J.L."/>
        </authorList>
    </citation>
    <scope>NUCLEOTIDE SEQUENCE</scope>
</reference>
<proteinExistence type="predicted"/>
<name>D9PN50_9ZZZZ</name>
<gene>
    <name evidence="1" type="ORF">LDC_2979</name>
</gene>
<dbReference type="EMBL" id="ADZX01000917">
    <property type="protein sequence ID" value="EFK95021.1"/>
    <property type="molecule type" value="Genomic_DNA"/>
</dbReference>
<sequence length="276" mass="32020">MIEEILNKVLKFEGANESEKFARQFVSLYGIELYKDGLDLILTKAKQGGLSFEVKIVKGWDTNQGCYLTDQRKIYNKFLKTFTHSLDHKIIIRNFAVNVLAHEMAHCLEVESGLVLNEDFRKAIGFDMKNRQPESIVLAGEIQRLMVDALKSYPSYQFISELFARYFELLSTSRDVAQNGAYTTMQIMEFFVNTSKWIREVFNPKIRSKIDQEIAAYTANLIANNEFKTEKKFADNAKSFYKKVDGSGQKSWSRNVNSNANWQESWNKHQELEDKK</sequence>
<protein>
    <submittedName>
        <fullName evidence="1">Uncharacterized protein</fullName>
    </submittedName>
</protein>
<organism evidence="1">
    <name type="scientific">sediment metagenome</name>
    <dbReference type="NCBI Taxonomy" id="749907"/>
    <lineage>
        <taxon>unclassified sequences</taxon>
        <taxon>metagenomes</taxon>
        <taxon>ecological metagenomes</taxon>
    </lineage>
</organism>